<gene>
    <name evidence="1" type="ORF">TSUD_19470</name>
</gene>
<protein>
    <submittedName>
        <fullName evidence="1">Uncharacterized protein</fullName>
    </submittedName>
</protein>
<keyword evidence="2" id="KW-1185">Reference proteome</keyword>
<proteinExistence type="predicted"/>
<reference evidence="2" key="1">
    <citation type="journal article" date="2017" name="Front. Plant Sci.">
        <title>Climate Clever Clovers: New Paradigm to Reduce the Environmental Footprint of Ruminants by Breeding Low Methanogenic Forages Utilizing Haplotype Variation.</title>
        <authorList>
            <person name="Kaur P."/>
            <person name="Appels R."/>
            <person name="Bayer P.E."/>
            <person name="Keeble-Gagnere G."/>
            <person name="Wang J."/>
            <person name="Hirakawa H."/>
            <person name="Shirasawa K."/>
            <person name="Vercoe P."/>
            <person name="Stefanova K."/>
            <person name="Durmic Z."/>
            <person name="Nichols P."/>
            <person name="Revell C."/>
            <person name="Isobe S.N."/>
            <person name="Edwards D."/>
            <person name="Erskine W."/>
        </authorList>
    </citation>
    <scope>NUCLEOTIDE SEQUENCE [LARGE SCALE GENOMIC DNA]</scope>
    <source>
        <strain evidence="2">cv. Daliak</strain>
    </source>
</reference>
<dbReference type="EMBL" id="DF973569">
    <property type="protein sequence ID" value="GAU34867.1"/>
    <property type="molecule type" value="Genomic_DNA"/>
</dbReference>
<sequence>MRFLSSVHASSNSHTLGDVSMENNLQGGFNVEPYPVNRFLTDLPICVLSKSSNDMRMETDRRWFQSKRYQLAF</sequence>
<organism evidence="1 2">
    <name type="scientific">Trifolium subterraneum</name>
    <name type="common">Subterranean clover</name>
    <dbReference type="NCBI Taxonomy" id="3900"/>
    <lineage>
        <taxon>Eukaryota</taxon>
        <taxon>Viridiplantae</taxon>
        <taxon>Streptophyta</taxon>
        <taxon>Embryophyta</taxon>
        <taxon>Tracheophyta</taxon>
        <taxon>Spermatophyta</taxon>
        <taxon>Magnoliopsida</taxon>
        <taxon>eudicotyledons</taxon>
        <taxon>Gunneridae</taxon>
        <taxon>Pentapetalae</taxon>
        <taxon>rosids</taxon>
        <taxon>fabids</taxon>
        <taxon>Fabales</taxon>
        <taxon>Fabaceae</taxon>
        <taxon>Papilionoideae</taxon>
        <taxon>50 kb inversion clade</taxon>
        <taxon>NPAAA clade</taxon>
        <taxon>Hologalegina</taxon>
        <taxon>IRL clade</taxon>
        <taxon>Trifolieae</taxon>
        <taxon>Trifolium</taxon>
    </lineage>
</organism>
<evidence type="ECO:0000313" key="1">
    <source>
        <dbReference type="EMBL" id="GAU34867.1"/>
    </source>
</evidence>
<evidence type="ECO:0000313" key="2">
    <source>
        <dbReference type="Proteomes" id="UP000242715"/>
    </source>
</evidence>
<dbReference type="AlphaFoldDB" id="A0A2Z6NXR2"/>
<accession>A0A2Z6NXR2</accession>
<name>A0A2Z6NXR2_TRISU</name>
<dbReference type="Proteomes" id="UP000242715">
    <property type="component" value="Unassembled WGS sequence"/>
</dbReference>